<feature type="transmembrane region" description="Helical" evidence="1">
    <location>
        <begin position="163"/>
        <end position="181"/>
    </location>
</feature>
<name>A0A919VWE2_9ACTN</name>
<evidence type="ECO:0000313" key="2">
    <source>
        <dbReference type="EMBL" id="GIM79361.1"/>
    </source>
</evidence>
<dbReference type="AlphaFoldDB" id="A0A919VWE2"/>
<reference evidence="2" key="1">
    <citation type="submission" date="2021-03" db="EMBL/GenBank/DDBJ databases">
        <title>Whole genome shotgun sequence of Actinoplanes auranticolor NBRC 12245.</title>
        <authorList>
            <person name="Komaki H."/>
            <person name="Tamura T."/>
        </authorList>
    </citation>
    <scope>NUCLEOTIDE SEQUENCE</scope>
    <source>
        <strain evidence="2">NBRC 12245</strain>
    </source>
</reference>
<keyword evidence="1" id="KW-0812">Transmembrane</keyword>
<dbReference type="Proteomes" id="UP000681340">
    <property type="component" value="Unassembled WGS sequence"/>
</dbReference>
<comment type="caution">
    <text evidence="2">The sequence shown here is derived from an EMBL/GenBank/DDBJ whole genome shotgun (WGS) entry which is preliminary data.</text>
</comment>
<feature type="transmembrane region" description="Helical" evidence="1">
    <location>
        <begin position="109"/>
        <end position="128"/>
    </location>
</feature>
<sequence>MARRPEQDDQDRVVLSERFKTVLGVVSPLAVGTVLLFYFGWVRTKTEAAALGYDSKILEFTTTDYVLRSINVLSVPVVAVLLLALVVLRVHEWLTGRLGASGRLRLARVLLRSWLFWLVAWVFLAQFVRSVATPALPLMLTGAVGLALYGDHLRATVEPDRRWSLSIRVVLGTLLVIAVIADTERLARAMGEGLATSVQADPGQLAAVEIYSAKDLALVVPNVTVTSVGGTDAAYRFRYAGLRLLQRSEDKFLLINEGWTRETGRVLLLRDSGDIRLEFRR</sequence>
<dbReference type="EMBL" id="BOQL01000081">
    <property type="protein sequence ID" value="GIM79361.1"/>
    <property type="molecule type" value="Genomic_DNA"/>
</dbReference>
<evidence type="ECO:0000313" key="3">
    <source>
        <dbReference type="Proteomes" id="UP000681340"/>
    </source>
</evidence>
<feature type="transmembrane region" description="Helical" evidence="1">
    <location>
        <begin position="65"/>
        <end position="88"/>
    </location>
</feature>
<organism evidence="2 3">
    <name type="scientific">Actinoplanes auranticolor</name>
    <dbReference type="NCBI Taxonomy" id="47988"/>
    <lineage>
        <taxon>Bacteria</taxon>
        <taxon>Bacillati</taxon>
        <taxon>Actinomycetota</taxon>
        <taxon>Actinomycetes</taxon>
        <taxon>Micromonosporales</taxon>
        <taxon>Micromonosporaceae</taxon>
        <taxon>Actinoplanes</taxon>
    </lineage>
</organism>
<keyword evidence="1" id="KW-0472">Membrane</keyword>
<evidence type="ECO:0000256" key="1">
    <source>
        <dbReference type="SAM" id="Phobius"/>
    </source>
</evidence>
<keyword evidence="1" id="KW-1133">Transmembrane helix</keyword>
<dbReference type="RefSeq" id="WP_212994333.1">
    <property type="nucleotide sequence ID" value="NZ_BAABEA010000006.1"/>
</dbReference>
<keyword evidence="3" id="KW-1185">Reference proteome</keyword>
<proteinExistence type="predicted"/>
<accession>A0A919VWE2</accession>
<feature type="transmembrane region" description="Helical" evidence="1">
    <location>
        <begin position="21"/>
        <end position="41"/>
    </location>
</feature>
<protein>
    <submittedName>
        <fullName evidence="2">Uncharacterized protein</fullName>
    </submittedName>
</protein>
<gene>
    <name evidence="2" type="ORF">Aau02nite_85420</name>
</gene>
<feature type="transmembrane region" description="Helical" evidence="1">
    <location>
        <begin position="134"/>
        <end position="151"/>
    </location>
</feature>